<comment type="cofactor">
    <cofactor evidence="10">
        <name>[2Fe-2S] cluster</name>
        <dbReference type="ChEBI" id="CHEBI:190135"/>
    </cofactor>
</comment>
<evidence type="ECO:0000256" key="9">
    <source>
        <dbReference type="ARBA" id="ARBA00023014"/>
    </source>
</evidence>
<keyword evidence="8 12" id="KW-0408">Iron</keyword>
<comment type="cofactor">
    <cofactor evidence="12">
        <name>[2Fe-2S] cluster</name>
        <dbReference type="ChEBI" id="CHEBI:190135"/>
    </cofactor>
    <text evidence="12">Binds 1 [2Fe-2S] cluster per subunit.</text>
</comment>
<dbReference type="GO" id="GO:0016491">
    <property type="term" value="F:oxidoreductase activity"/>
    <property type="evidence" value="ECO:0007669"/>
    <property type="project" value="InterPro"/>
</dbReference>
<name>A0A519BF42_ACIG2</name>
<protein>
    <submittedName>
        <fullName evidence="14">Dihydroorotate dehydrogenase electron transfer subunit</fullName>
    </submittedName>
</protein>
<dbReference type="Proteomes" id="UP000316562">
    <property type="component" value="Unassembled WGS sequence"/>
</dbReference>
<dbReference type="GO" id="GO:0051537">
    <property type="term" value="F:2 iron, 2 sulfur cluster binding"/>
    <property type="evidence" value="ECO:0007669"/>
    <property type="project" value="UniProtKB-KW"/>
</dbReference>
<evidence type="ECO:0000256" key="11">
    <source>
        <dbReference type="PIRSR" id="PIRSR006816-1"/>
    </source>
</evidence>
<dbReference type="Gene3D" id="3.40.50.80">
    <property type="entry name" value="Nucleotide-binding domain of ferredoxin-NADP reductase (FNR) module"/>
    <property type="match status" value="1"/>
</dbReference>
<dbReference type="Pfam" id="PF10418">
    <property type="entry name" value="DHODB_Fe-S_bind"/>
    <property type="match status" value="1"/>
</dbReference>
<gene>
    <name evidence="14" type="ORF">EVJ46_06780</name>
</gene>
<keyword evidence="7" id="KW-0249">Electron transport</keyword>
<organism evidence="14 15">
    <name type="scientific">Acididesulfobacter guangdongensis</name>
    <dbReference type="NCBI Taxonomy" id="2597225"/>
    <lineage>
        <taxon>Bacteria</taxon>
        <taxon>Deltaproteobacteria</taxon>
        <taxon>Candidatus Acidulodesulfobacterales</taxon>
        <taxon>Candidatus Acididesulfobacter</taxon>
    </lineage>
</organism>
<comment type="caution">
    <text evidence="14">The sequence shown here is derived from an EMBL/GenBank/DDBJ whole genome shotgun (WGS) entry which is preliminary data.</text>
</comment>
<evidence type="ECO:0000256" key="6">
    <source>
        <dbReference type="ARBA" id="ARBA00022827"/>
    </source>
</evidence>
<dbReference type="GO" id="GO:0050660">
    <property type="term" value="F:flavin adenine dinucleotide binding"/>
    <property type="evidence" value="ECO:0007669"/>
    <property type="project" value="InterPro"/>
</dbReference>
<proteinExistence type="inferred from homology"/>
<evidence type="ECO:0000313" key="15">
    <source>
        <dbReference type="Proteomes" id="UP000316562"/>
    </source>
</evidence>
<evidence type="ECO:0000259" key="13">
    <source>
        <dbReference type="PROSITE" id="PS51384"/>
    </source>
</evidence>
<evidence type="ECO:0000256" key="1">
    <source>
        <dbReference type="ARBA" id="ARBA00006422"/>
    </source>
</evidence>
<dbReference type="SUPFAM" id="SSF63380">
    <property type="entry name" value="Riboflavin synthase domain-like"/>
    <property type="match status" value="1"/>
</dbReference>
<keyword evidence="3 11" id="KW-0285">Flavoprotein</keyword>
<dbReference type="GO" id="GO:0046872">
    <property type="term" value="F:metal ion binding"/>
    <property type="evidence" value="ECO:0007669"/>
    <property type="project" value="UniProtKB-KW"/>
</dbReference>
<feature type="domain" description="FAD-binding FR-type" evidence="13">
    <location>
        <begin position="10"/>
        <end position="110"/>
    </location>
</feature>
<feature type="binding site" evidence="11">
    <location>
        <begin position="78"/>
        <end position="80"/>
    </location>
    <ligand>
        <name>FAD</name>
        <dbReference type="ChEBI" id="CHEBI:57692"/>
    </ligand>
</feature>
<keyword evidence="6 11" id="KW-0274">FAD</keyword>
<dbReference type="PRINTS" id="PR00406">
    <property type="entry name" value="CYTB5RDTASE"/>
</dbReference>
<dbReference type="PANTHER" id="PTHR43513:SF3">
    <property type="entry name" value="DIHYDROOROTATE DEHYDROGENASE B (NAD(+)), ELECTRON TRANSFER SUBUNIT-RELATED"/>
    <property type="match status" value="1"/>
</dbReference>
<dbReference type="GO" id="GO:0006221">
    <property type="term" value="P:pyrimidine nucleotide biosynthetic process"/>
    <property type="evidence" value="ECO:0007669"/>
    <property type="project" value="InterPro"/>
</dbReference>
<keyword evidence="2" id="KW-0813">Transport</keyword>
<feature type="binding site" evidence="12">
    <location>
        <position position="295"/>
    </location>
    <ligand>
        <name>[2Fe-2S] cluster</name>
        <dbReference type="ChEBI" id="CHEBI:190135"/>
    </ligand>
</feature>
<evidence type="ECO:0000256" key="12">
    <source>
        <dbReference type="PIRSR" id="PIRSR006816-2"/>
    </source>
</evidence>
<evidence type="ECO:0000256" key="2">
    <source>
        <dbReference type="ARBA" id="ARBA00022448"/>
    </source>
</evidence>
<dbReference type="Gene3D" id="2.10.240.10">
    <property type="entry name" value="Dihydroorotate dehydrogenase, electron transfer subunit"/>
    <property type="match status" value="1"/>
</dbReference>
<evidence type="ECO:0000256" key="10">
    <source>
        <dbReference type="ARBA" id="ARBA00034078"/>
    </source>
</evidence>
<feature type="binding site" evidence="11">
    <location>
        <begin position="85"/>
        <end position="86"/>
    </location>
    <ligand>
        <name>FAD</name>
        <dbReference type="ChEBI" id="CHEBI:57692"/>
    </ligand>
</feature>
<evidence type="ECO:0000256" key="5">
    <source>
        <dbReference type="ARBA" id="ARBA00022723"/>
    </source>
</evidence>
<sequence length="328" mass="37244">MFMKTKKIINGNCEVTVNLKIKDTENTYLLRIKNNFIPQNFIPGQFAMVKHNPGYSDPLLARPFSIFRRFNENEFEILYRVCGKGTDLLSNIKKGDYVSVTGPLGNGFNTLSDFQGLQNDSGAKIVKNIHVLIAGGIGIAPLFSLPDFIKNKERKVNESTLNPLVIDGADDDEFILYYGSKTEKELYFRYSIHSDYDEVYFATDDGSFGYKGNIVDLLFRNINDYRKQNEKSAEQLNVNFYACGPKPMLSYLINKFEVYNKLNMPNSNKDMLNKYAIQVSLEEHFACGIGVCLGCVVKINSDNSDNFVFKRVCKDGPVFNASELHNYC</sequence>
<evidence type="ECO:0000256" key="3">
    <source>
        <dbReference type="ARBA" id="ARBA00022630"/>
    </source>
</evidence>
<accession>A0A519BF42</accession>
<dbReference type="PROSITE" id="PS51384">
    <property type="entry name" value="FAD_FR"/>
    <property type="match status" value="1"/>
</dbReference>
<dbReference type="CDD" id="cd06218">
    <property type="entry name" value="DHOD_e_trans"/>
    <property type="match status" value="1"/>
</dbReference>
<evidence type="ECO:0000256" key="8">
    <source>
        <dbReference type="ARBA" id="ARBA00023004"/>
    </source>
</evidence>
<feature type="binding site" evidence="12">
    <location>
        <position position="292"/>
    </location>
    <ligand>
        <name>[2Fe-2S] cluster</name>
        <dbReference type="ChEBI" id="CHEBI:190135"/>
    </ligand>
</feature>
<dbReference type="SUPFAM" id="SSF52343">
    <property type="entry name" value="Ferredoxin reductase-like, C-terminal NADP-linked domain"/>
    <property type="match status" value="1"/>
</dbReference>
<dbReference type="PANTHER" id="PTHR43513">
    <property type="entry name" value="DIHYDROOROTATE DEHYDROGENASE B (NAD(+)), ELECTRON TRANSFER SUBUNIT"/>
    <property type="match status" value="1"/>
</dbReference>
<keyword evidence="5 12" id="KW-0479">Metal-binding</keyword>
<evidence type="ECO:0000313" key="14">
    <source>
        <dbReference type="EMBL" id="RZD15896.1"/>
    </source>
</evidence>
<dbReference type="InterPro" id="IPR001433">
    <property type="entry name" value="OxRdtase_FAD/NAD-bd"/>
</dbReference>
<keyword evidence="9 12" id="KW-0411">Iron-sulfur</keyword>
<dbReference type="Pfam" id="PF00175">
    <property type="entry name" value="NAD_binding_1"/>
    <property type="match status" value="1"/>
</dbReference>
<dbReference type="PIRSF" id="PIRSF006816">
    <property type="entry name" value="Cyc3_hyd_g"/>
    <property type="match status" value="1"/>
</dbReference>
<dbReference type="InterPro" id="IPR037117">
    <property type="entry name" value="Dihydroorotate_DH_ele_sf"/>
</dbReference>
<reference evidence="14 15" key="1">
    <citation type="journal article" date="2019" name="ISME J.">
        <title>Insights into ecological role of a new deltaproteobacterial order Candidatus Acidulodesulfobacterales by metagenomics and metatranscriptomics.</title>
        <authorList>
            <person name="Tan S."/>
            <person name="Liu J."/>
            <person name="Fang Y."/>
            <person name="Hedlund B.P."/>
            <person name="Lian Z.H."/>
            <person name="Huang L.Y."/>
            <person name="Li J.T."/>
            <person name="Huang L.N."/>
            <person name="Li W.J."/>
            <person name="Jiang H.C."/>
            <person name="Dong H.L."/>
            <person name="Shu W.S."/>
        </authorList>
    </citation>
    <scope>NUCLEOTIDE SEQUENCE [LARGE SCALE GENOMIC DNA]</scope>
    <source>
        <strain evidence="14">AP2</strain>
    </source>
</reference>
<evidence type="ECO:0000256" key="4">
    <source>
        <dbReference type="ARBA" id="ARBA00022714"/>
    </source>
</evidence>
<feature type="binding site" evidence="12">
    <location>
        <position position="287"/>
    </location>
    <ligand>
        <name>[2Fe-2S] cluster</name>
        <dbReference type="ChEBI" id="CHEBI:190135"/>
    </ligand>
</feature>
<feature type="binding site" evidence="11">
    <location>
        <begin position="62"/>
        <end position="65"/>
    </location>
    <ligand>
        <name>FAD</name>
        <dbReference type="ChEBI" id="CHEBI:57692"/>
    </ligand>
</feature>
<dbReference type="AlphaFoldDB" id="A0A519BF42"/>
<dbReference type="InterPro" id="IPR039261">
    <property type="entry name" value="FNR_nucleotide-bd"/>
</dbReference>
<dbReference type="InterPro" id="IPR019480">
    <property type="entry name" value="Dihydroorotate_DH_Fe-S-bd"/>
</dbReference>
<dbReference type="EMBL" id="SGBC01000003">
    <property type="protein sequence ID" value="RZD15896.1"/>
    <property type="molecule type" value="Genomic_DNA"/>
</dbReference>
<evidence type="ECO:0000256" key="7">
    <source>
        <dbReference type="ARBA" id="ARBA00022982"/>
    </source>
</evidence>
<dbReference type="Gene3D" id="2.40.30.10">
    <property type="entry name" value="Translation factors"/>
    <property type="match status" value="1"/>
</dbReference>
<comment type="similarity">
    <text evidence="1">Belongs to the PyrK family.</text>
</comment>
<comment type="cofactor">
    <cofactor evidence="11">
        <name>FAD</name>
        <dbReference type="ChEBI" id="CHEBI:57692"/>
    </cofactor>
    <text evidence="11">Binds 1 FAD per subunit.</text>
</comment>
<dbReference type="InterPro" id="IPR012165">
    <property type="entry name" value="Cyt_c3_hydrogenase_gsu"/>
</dbReference>
<keyword evidence="4 12" id="KW-0001">2Fe-2S</keyword>
<dbReference type="InterPro" id="IPR017927">
    <property type="entry name" value="FAD-bd_FR_type"/>
</dbReference>
<feature type="binding site" evidence="12">
    <location>
        <position position="313"/>
    </location>
    <ligand>
        <name>[2Fe-2S] cluster</name>
        <dbReference type="ChEBI" id="CHEBI:190135"/>
    </ligand>
</feature>
<dbReference type="InterPro" id="IPR050353">
    <property type="entry name" value="PyrK_electron_transfer"/>
</dbReference>
<dbReference type="InterPro" id="IPR017938">
    <property type="entry name" value="Riboflavin_synthase-like_b-brl"/>
</dbReference>